<dbReference type="AlphaFoldDB" id="A0A7D9DPR5"/>
<dbReference type="Proteomes" id="UP001152795">
    <property type="component" value="Unassembled WGS sequence"/>
</dbReference>
<dbReference type="EMBL" id="CACRXK020001573">
    <property type="protein sequence ID" value="CAB3989932.1"/>
    <property type="molecule type" value="Genomic_DNA"/>
</dbReference>
<evidence type="ECO:0000313" key="2">
    <source>
        <dbReference type="Proteomes" id="UP001152795"/>
    </source>
</evidence>
<protein>
    <submittedName>
        <fullName evidence="1">Uncharacterized protein</fullName>
    </submittedName>
</protein>
<accession>A0A7D9DPR5</accession>
<gene>
    <name evidence="1" type="ORF">PACLA_8A068042</name>
</gene>
<sequence length="179" mass="19847">MKRARVESDEAIEEHDSGFMIPMGMFKPFPHNDTFIDNRTIELRAKPEDNPVSETYTFLHHKQEYGVLNLEDATISGKLTLKTAAAGNLGADQVVALNMGPLTQFWKSKSVLLNNEQVNTVTTQENELSYVCHLMDRVPSQYKPSDVINLAIHDTPGQFDDITEINDADGGGLVNLGAN</sequence>
<reference evidence="1" key="1">
    <citation type="submission" date="2020-04" db="EMBL/GenBank/DDBJ databases">
        <authorList>
            <person name="Alioto T."/>
            <person name="Alioto T."/>
            <person name="Gomez Garrido J."/>
        </authorList>
    </citation>
    <scope>NUCLEOTIDE SEQUENCE</scope>
    <source>
        <strain evidence="1">A484AB</strain>
    </source>
</reference>
<comment type="caution">
    <text evidence="1">The sequence shown here is derived from an EMBL/GenBank/DDBJ whole genome shotgun (WGS) entry which is preliminary data.</text>
</comment>
<keyword evidence="2" id="KW-1185">Reference proteome</keyword>
<organism evidence="1 2">
    <name type="scientific">Paramuricea clavata</name>
    <name type="common">Red gorgonian</name>
    <name type="synonym">Violescent sea-whip</name>
    <dbReference type="NCBI Taxonomy" id="317549"/>
    <lineage>
        <taxon>Eukaryota</taxon>
        <taxon>Metazoa</taxon>
        <taxon>Cnidaria</taxon>
        <taxon>Anthozoa</taxon>
        <taxon>Octocorallia</taxon>
        <taxon>Malacalcyonacea</taxon>
        <taxon>Plexauridae</taxon>
        <taxon>Paramuricea</taxon>
    </lineage>
</organism>
<evidence type="ECO:0000313" key="1">
    <source>
        <dbReference type="EMBL" id="CAB3989932.1"/>
    </source>
</evidence>
<name>A0A7D9DPR5_PARCT</name>
<proteinExistence type="predicted"/>